<organism evidence="2 3">
    <name type="scientific">Geobacillus thermopakistaniensis (strain MAS1)</name>
    <dbReference type="NCBI Taxonomy" id="1408282"/>
    <lineage>
        <taxon>Bacteria</taxon>
        <taxon>Bacillati</taxon>
        <taxon>Bacillota</taxon>
        <taxon>Bacilli</taxon>
        <taxon>Bacillales</taxon>
        <taxon>Anoxybacillaceae</taxon>
        <taxon>Geobacillus</taxon>
    </lineage>
</organism>
<dbReference type="EMBL" id="AYSF01000052">
    <property type="protein sequence ID" value="ESU71924.1"/>
    <property type="molecule type" value="Genomic_DNA"/>
</dbReference>
<dbReference type="Gene3D" id="2.30.30.240">
    <property type="entry name" value="PRC-barrel domain"/>
    <property type="match status" value="1"/>
</dbReference>
<dbReference type="Pfam" id="PF05239">
    <property type="entry name" value="PRC"/>
    <property type="match status" value="1"/>
</dbReference>
<dbReference type="NCBIfam" id="TIGR02888">
    <property type="entry name" value="spore_YlmC_YmxH"/>
    <property type="match status" value="1"/>
</dbReference>
<evidence type="ECO:0000259" key="1">
    <source>
        <dbReference type="Pfam" id="PF05239"/>
    </source>
</evidence>
<dbReference type="PANTHER" id="PTHR40061:SF1">
    <property type="entry name" value="SPORULATION PROTEIN YLMC-RELATED"/>
    <property type="match status" value="1"/>
</dbReference>
<dbReference type="InterPro" id="IPR027275">
    <property type="entry name" value="PRC-brl_dom"/>
</dbReference>
<accession>A0A7U9P6S4</accession>
<evidence type="ECO:0000313" key="2">
    <source>
        <dbReference type="EMBL" id="ESU71924.1"/>
    </source>
</evidence>
<dbReference type="AlphaFoldDB" id="A0A7U9P6S4"/>
<comment type="caution">
    <text evidence="2">The sequence shown here is derived from an EMBL/GenBank/DDBJ whole genome shotgun (WGS) entry which is preliminary data.</text>
</comment>
<sequence length="93" mass="10241">MKKRERGKAGRKTVMRISEFQTKDVVNVANGKKLGNIGDIDIDLDTGKIRSLIILGAGKMLGLFGREEAVVIPWQNIVKIGADVILVRLHDSD</sequence>
<proteinExistence type="predicted"/>
<gene>
    <name evidence="2" type="ORF">T260_10375</name>
</gene>
<evidence type="ECO:0000313" key="3">
    <source>
        <dbReference type="Proteomes" id="UP000018339"/>
    </source>
</evidence>
<dbReference type="SUPFAM" id="SSF50346">
    <property type="entry name" value="PRC-barrel domain"/>
    <property type="match status" value="1"/>
</dbReference>
<dbReference type="Proteomes" id="UP000018339">
    <property type="component" value="Unassembled WGS sequence"/>
</dbReference>
<dbReference type="PANTHER" id="PTHR40061">
    <property type="entry name" value="SPORULATION PROTEIN YLMC-RELATED"/>
    <property type="match status" value="1"/>
</dbReference>
<name>A0A7U9P6S4_GEOTM</name>
<reference evidence="2 3" key="1">
    <citation type="journal article" date="2014" name="Genome Announc.">
        <title>Draft Genome Sequence of Geobacillus thermopakistaniensis Strain MAS1.</title>
        <authorList>
            <person name="Siddiqui M.A."/>
            <person name="Rashid N."/>
            <person name="Ayyampalayam S."/>
            <person name="Whitman W.B."/>
        </authorList>
    </citation>
    <scope>NUCLEOTIDE SEQUENCE [LARGE SCALE GENOMIC DNA]</scope>
    <source>
        <strain evidence="2 3">MAS1</strain>
    </source>
</reference>
<keyword evidence="3" id="KW-1185">Reference proteome</keyword>
<dbReference type="InterPro" id="IPR011033">
    <property type="entry name" value="PRC_barrel-like_sf"/>
</dbReference>
<feature type="domain" description="PRC-barrel" evidence="1">
    <location>
        <begin position="13"/>
        <end position="88"/>
    </location>
</feature>
<protein>
    <recommendedName>
        <fullName evidence="1">PRC-barrel domain-containing protein</fullName>
    </recommendedName>
</protein>
<dbReference type="InterPro" id="IPR014238">
    <property type="entry name" value="Spore_YlmC/YmxH"/>
</dbReference>